<reference evidence="1" key="1">
    <citation type="submission" date="2020-04" db="EMBL/GenBank/DDBJ databases">
        <authorList>
            <person name="Zhang T."/>
        </authorList>
    </citation>
    <scope>NUCLEOTIDE SEQUENCE</scope>
    <source>
        <strain evidence="1">HKST-UBA10</strain>
    </source>
</reference>
<evidence type="ECO:0000313" key="2">
    <source>
        <dbReference type="Proteomes" id="UP000782843"/>
    </source>
</evidence>
<comment type="caution">
    <text evidence="1">The sequence shown here is derived from an EMBL/GenBank/DDBJ whole genome shotgun (WGS) entry which is preliminary data.</text>
</comment>
<sequence>MDKRILVLFGVVMLALVSIPVALYSFDLFDVRKIFTGAETEVTPSNVYVTNLTESGVTVTWTTLGTPVEGQVKYGTTASGQL</sequence>
<dbReference type="AlphaFoldDB" id="A0A955L310"/>
<proteinExistence type="predicted"/>
<protein>
    <recommendedName>
        <fullName evidence="3">Fibronectin type III domain-containing protein</fullName>
    </recommendedName>
</protein>
<name>A0A955L310_9BACT</name>
<dbReference type="InterPro" id="IPR008963">
    <property type="entry name" value="Purple_acid_Pase-like_N"/>
</dbReference>
<dbReference type="EMBL" id="JAGQLG010000005">
    <property type="protein sequence ID" value="MCA9381796.1"/>
    <property type="molecule type" value="Genomic_DNA"/>
</dbReference>
<accession>A0A955L310</accession>
<dbReference type="SUPFAM" id="SSF49363">
    <property type="entry name" value="Purple acid phosphatase, N-terminal domain"/>
    <property type="match status" value="1"/>
</dbReference>
<organism evidence="1 2">
    <name type="scientific">Candidatus Dojkabacteria bacterium</name>
    <dbReference type="NCBI Taxonomy" id="2099670"/>
    <lineage>
        <taxon>Bacteria</taxon>
        <taxon>Candidatus Dojkabacteria</taxon>
    </lineage>
</organism>
<feature type="non-terminal residue" evidence="1">
    <location>
        <position position="82"/>
    </location>
</feature>
<dbReference type="Proteomes" id="UP000782843">
    <property type="component" value="Unassembled WGS sequence"/>
</dbReference>
<evidence type="ECO:0008006" key="3">
    <source>
        <dbReference type="Google" id="ProtNLM"/>
    </source>
</evidence>
<evidence type="ECO:0000313" key="1">
    <source>
        <dbReference type="EMBL" id="MCA9381796.1"/>
    </source>
</evidence>
<reference evidence="1" key="2">
    <citation type="journal article" date="2021" name="Microbiome">
        <title>Successional dynamics and alternative stable states in a saline activated sludge microbial community over 9 years.</title>
        <authorList>
            <person name="Wang Y."/>
            <person name="Ye J."/>
            <person name="Ju F."/>
            <person name="Liu L."/>
            <person name="Boyd J.A."/>
            <person name="Deng Y."/>
            <person name="Parks D.H."/>
            <person name="Jiang X."/>
            <person name="Yin X."/>
            <person name="Woodcroft B.J."/>
            <person name="Tyson G.W."/>
            <person name="Hugenholtz P."/>
            <person name="Polz M.F."/>
            <person name="Zhang T."/>
        </authorList>
    </citation>
    <scope>NUCLEOTIDE SEQUENCE</scope>
    <source>
        <strain evidence="1">HKST-UBA10</strain>
    </source>
</reference>
<gene>
    <name evidence="1" type="ORF">KC660_00115</name>
</gene>
<dbReference type="GO" id="GO:0046872">
    <property type="term" value="F:metal ion binding"/>
    <property type="evidence" value="ECO:0007669"/>
    <property type="project" value="InterPro"/>
</dbReference>
<dbReference type="GO" id="GO:0003993">
    <property type="term" value="F:acid phosphatase activity"/>
    <property type="evidence" value="ECO:0007669"/>
    <property type="project" value="InterPro"/>
</dbReference>